<comment type="caution">
    <text evidence="8">The sequence shown here is derived from an EMBL/GenBank/DDBJ whole genome shotgun (WGS) entry which is preliminary data.</text>
</comment>
<sequence length="281" mass="29470">MSFYVSLSGLKGAQADLSAISNNVANVNSTAFKKSKAQFGDIFAASPMQTTHQVAGQGVRVQGITQQFTQGTIETTDKTLDLAITGEGFFTVKGEDGTISYTRNGAFAVDNDRYAVDTTGSRIQVFAVDPETGELTTPPTSATGPGDLTDLQIPTTYNNEADGAQLTSVGVSKEGLVSAIYADGSTVYLGQVAMASFNSLEGLRQQGDAHWTSTVESGNPILGTANQGMFGSVNSGSLERSNVDITDELVQLIAAQRNFQANSKAIEAANTLTTTIVNIRT</sequence>
<keyword evidence="9" id="KW-1185">Reference proteome</keyword>
<dbReference type="Proteomes" id="UP000015531">
    <property type="component" value="Unassembled WGS sequence"/>
</dbReference>
<organism evidence="8 9">
    <name type="scientific">Sphingobium lactosutens DS20</name>
    <dbReference type="NCBI Taxonomy" id="1331060"/>
    <lineage>
        <taxon>Bacteria</taxon>
        <taxon>Pseudomonadati</taxon>
        <taxon>Pseudomonadota</taxon>
        <taxon>Alphaproteobacteria</taxon>
        <taxon>Sphingomonadales</taxon>
        <taxon>Sphingomonadaceae</taxon>
        <taxon>Sphingobium</taxon>
    </lineage>
</organism>
<dbReference type="EMBL" id="ATDP01000110">
    <property type="protein sequence ID" value="EQB10602.1"/>
    <property type="molecule type" value="Genomic_DNA"/>
</dbReference>
<comment type="subcellular location">
    <subcellularLocation>
        <location evidence="1 4">Bacterial flagellum basal body</location>
    </subcellularLocation>
</comment>
<comment type="similarity">
    <text evidence="2 4">Belongs to the flagella basal body rod proteins family.</text>
</comment>
<evidence type="ECO:0000259" key="5">
    <source>
        <dbReference type="Pfam" id="PF00460"/>
    </source>
</evidence>
<keyword evidence="8" id="KW-0282">Flagellum</keyword>
<reference evidence="8 9" key="1">
    <citation type="journal article" date="2013" name="Genome Announc.">
        <title>Draft Genome Sequence of Sphingobium lactosutens Strain DS20T, Isolated from a Hexachlorocyclohexane Dumpsite.</title>
        <authorList>
            <person name="Kumar R."/>
            <person name="Dwivedi V."/>
            <person name="Negi V."/>
            <person name="Khurana J.P."/>
            <person name="Lal R."/>
        </authorList>
    </citation>
    <scope>NUCLEOTIDE SEQUENCE [LARGE SCALE GENOMIC DNA]</scope>
    <source>
        <strain evidence="8 9">DS20</strain>
    </source>
</reference>
<dbReference type="GO" id="GO:0009425">
    <property type="term" value="C:bacterial-type flagellum basal body"/>
    <property type="evidence" value="ECO:0007669"/>
    <property type="project" value="UniProtKB-SubCell"/>
</dbReference>
<protein>
    <recommendedName>
        <fullName evidence="4">Flagellar hook protein FlgE</fullName>
    </recommendedName>
</protein>
<comment type="function">
    <text evidence="4">A flexible structure which links the flagellar filament to the drive apparatus in the basal body.</text>
</comment>
<dbReference type="eggNOG" id="COG4786">
    <property type="taxonomic scope" value="Bacteria"/>
</dbReference>
<dbReference type="OrthoDB" id="8372879at2"/>
<dbReference type="InterPro" id="IPR053967">
    <property type="entry name" value="LlgE_F_G-like_D1"/>
</dbReference>
<feature type="domain" description="Flagellar hook protein FlgE/F/G-like D1" evidence="7">
    <location>
        <begin position="83"/>
        <end position="179"/>
    </location>
</feature>
<dbReference type="PANTHER" id="PTHR30435">
    <property type="entry name" value="FLAGELLAR PROTEIN"/>
    <property type="match status" value="1"/>
</dbReference>
<evidence type="ECO:0000259" key="6">
    <source>
        <dbReference type="Pfam" id="PF06429"/>
    </source>
</evidence>
<dbReference type="NCBIfam" id="TIGR03506">
    <property type="entry name" value="FlgEFG_subfam"/>
    <property type="match status" value="2"/>
</dbReference>
<evidence type="ECO:0000313" key="8">
    <source>
        <dbReference type="EMBL" id="EQB10602.1"/>
    </source>
</evidence>
<feature type="domain" description="Flagellar basal-body/hook protein C-terminal" evidence="6">
    <location>
        <begin position="235"/>
        <end position="278"/>
    </location>
</feature>
<dbReference type="Pfam" id="PF00460">
    <property type="entry name" value="Flg_bb_rod"/>
    <property type="match status" value="1"/>
</dbReference>
<dbReference type="PROSITE" id="PS00588">
    <property type="entry name" value="FLAGELLA_BB_ROD"/>
    <property type="match status" value="1"/>
</dbReference>
<dbReference type="RefSeq" id="WP_021228795.1">
    <property type="nucleotide sequence ID" value="NZ_ATDP01000110.1"/>
</dbReference>
<dbReference type="GO" id="GO:0009424">
    <property type="term" value="C:bacterial-type flagellum hook"/>
    <property type="evidence" value="ECO:0007669"/>
    <property type="project" value="TreeGrafter"/>
</dbReference>
<accession>T0HC71</accession>
<dbReference type="GO" id="GO:0005829">
    <property type="term" value="C:cytosol"/>
    <property type="evidence" value="ECO:0007669"/>
    <property type="project" value="TreeGrafter"/>
</dbReference>
<gene>
    <name evidence="8" type="ORF">RLDS_26845</name>
</gene>
<proteinExistence type="inferred from homology"/>
<name>T0HC71_9SPHN</name>
<evidence type="ECO:0000256" key="4">
    <source>
        <dbReference type="RuleBase" id="RU362116"/>
    </source>
</evidence>
<keyword evidence="8" id="KW-0969">Cilium</keyword>
<evidence type="ECO:0000256" key="1">
    <source>
        <dbReference type="ARBA" id="ARBA00004117"/>
    </source>
</evidence>
<dbReference type="InterPro" id="IPR001444">
    <property type="entry name" value="Flag_bb_rod_N"/>
</dbReference>
<dbReference type="InterPro" id="IPR037925">
    <property type="entry name" value="FlgE/F/G-like"/>
</dbReference>
<dbReference type="GO" id="GO:0071978">
    <property type="term" value="P:bacterial-type flagellum-dependent swarming motility"/>
    <property type="evidence" value="ECO:0007669"/>
    <property type="project" value="TreeGrafter"/>
</dbReference>
<dbReference type="InterPro" id="IPR019776">
    <property type="entry name" value="Flagellar_basal_body_rod_CS"/>
</dbReference>
<dbReference type="AlphaFoldDB" id="T0HC71"/>
<dbReference type="InterPro" id="IPR010930">
    <property type="entry name" value="Flg_bb/hook_C_dom"/>
</dbReference>
<dbReference type="PANTHER" id="PTHR30435:SF1">
    <property type="entry name" value="FLAGELLAR HOOK PROTEIN FLGE"/>
    <property type="match status" value="1"/>
</dbReference>
<dbReference type="InterPro" id="IPR020013">
    <property type="entry name" value="Flagellar_FlgE/F/G"/>
</dbReference>
<dbReference type="Pfam" id="PF22692">
    <property type="entry name" value="LlgE_F_G_D1"/>
    <property type="match status" value="1"/>
</dbReference>
<evidence type="ECO:0000256" key="2">
    <source>
        <dbReference type="ARBA" id="ARBA00009677"/>
    </source>
</evidence>
<feature type="domain" description="Flagellar basal body rod protein N-terminal" evidence="5">
    <location>
        <begin position="3"/>
        <end position="32"/>
    </location>
</feature>
<dbReference type="SUPFAM" id="SSF117143">
    <property type="entry name" value="Flagellar hook protein flgE"/>
    <property type="match status" value="1"/>
</dbReference>
<evidence type="ECO:0000313" key="9">
    <source>
        <dbReference type="Proteomes" id="UP000015531"/>
    </source>
</evidence>
<keyword evidence="3 4" id="KW-0975">Bacterial flagellum</keyword>
<keyword evidence="8" id="KW-0966">Cell projection</keyword>
<dbReference type="Pfam" id="PF06429">
    <property type="entry name" value="Flg_bbr_C"/>
    <property type="match status" value="1"/>
</dbReference>
<dbReference type="PATRIC" id="fig|1331060.3.peg.5219"/>
<evidence type="ECO:0000256" key="3">
    <source>
        <dbReference type="ARBA" id="ARBA00023143"/>
    </source>
</evidence>
<evidence type="ECO:0000259" key="7">
    <source>
        <dbReference type="Pfam" id="PF22692"/>
    </source>
</evidence>